<protein>
    <submittedName>
        <fullName evidence="3">Otud3 protein</fullName>
    </submittedName>
</protein>
<gene>
    <name evidence="3" type="primary">Otud3</name>
    <name evidence="3" type="ORF">SNEC2469_LOCUS23337</name>
</gene>
<dbReference type="InterPro" id="IPR038765">
    <property type="entry name" value="Papain-like_cys_pep_sf"/>
</dbReference>
<keyword evidence="4" id="KW-1185">Reference proteome</keyword>
<comment type="caution">
    <text evidence="3">The sequence shown here is derived from an EMBL/GenBank/DDBJ whole genome shotgun (WGS) entry which is preliminary data.</text>
</comment>
<dbReference type="SUPFAM" id="SSF54001">
    <property type="entry name" value="Cysteine proteinases"/>
    <property type="match status" value="1"/>
</dbReference>
<dbReference type="Proteomes" id="UP000601435">
    <property type="component" value="Unassembled WGS sequence"/>
</dbReference>
<dbReference type="PROSITE" id="PS50802">
    <property type="entry name" value="OTU"/>
    <property type="match status" value="1"/>
</dbReference>
<feature type="compositionally biased region" description="Polar residues" evidence="1">
    <location>
        <begin position="157"/>
        <end position="169"/>
    </location>
</feature>
<dbReference type="Pfam" id="PF02338">
    <property type="entry name" value="OTU"/>
    <property type="match status" value="1"/>
</dbReference>
<dbReference type="InterPro" id="IPR003323">
    <property type="entry name" value="OTU_dom"/>
</dbReference>
<feature type="domain" description="OTU" evidence="2">
    <location>
        <begin position="605"/>
        <end position="730"/>
    </location>
</feature>
<dbReference type="GO" id="GO:0016579">
    <property type="term" value="P:protein deubiquitination"/>
    <property type="evidence" value="ECO:0007669"/>
    <property type="project" value="TreeGrafter"/>
</dbReference>
<evidence type="ECO:0000313" key="4">
    <source>
        <dbReference type="Proteomes" id="UP000601435"/>
    </source>
</evidence>
<feature type="non-terminal residue" evidence="3">
    <location>
        <position position="1"/>
    </location>
</feature>
<dbReference type="InterPro" id="IPR050704">
    <property type="entry name" value="Peptidase_C85-like"/>
</dbReference>
<feature type="compositionally biased region" description="Basic residues" evidence="1">
    <location>
        <begin position="76"/>
        <end position="87"/>
    </location>
</feature>
<proteinExistence type="predicted"/>
<reference evidence="3" key="1">
    <citation type="submission" date="2021-02" db="EMBL/GenBank/DDBJ databases">
        <authorList>
            <person name="Dougan E. K."/>
            <person name="Rhodes N."/>
            <person name="Thang M."/>
            <person name="Chan C."/>
        </authorList>
    </citation>
    <scope>NUCLEOTIDE SEQUENCE</scope>
</reference>
<dbReference type="EMBL" id="CAJNJA010043436">
    <property type="protein sequence ID" value="CAE7793641.1"/>
    <property type="molecule type" value="Genomic_DNA"/>
</dbReference>
<dbReference type="OrthoDB" id="424433at2759"/>
<evidence type="ECO:0000256" key="1">
    <source>
        <dbReference type="SAM" id="MobiDB-lite"/>
    </source>
</evidence>
<feature type="compositionally biased region" description="Low complexity" evidence="1">
    <location>
        <begin position="568"/>
        <end position="581"/>
    </location>
</feature>
<dbReference type="GO" id="GO:0004843">
    <property type="term" value="F:cysteine-type deubiquitinase activity"/>
    <property type="evidence" value="ECO:0007669"/>
    <property type="project" value="TreeGrafter"/>
</dbReference>
<accession>A0A812YS98</accession>
<organism evidence="3 4">
    <name type="scientific">Symbiodinium necroappetens</name>
    <dbReference type="NCBI Taxonomy" id="1628268"/>
    <lineage>
        <taxon>Eukaryota</taxon>
        <taxon>Sar</taxon>
        <taxon>Alveolata</taxon>
        <taxon>Dinophyceae</taxon>
        <taxon>Suessiales</taxon>
        <taxon>Symbiodiniaceae</taxon>
        <taxon>Symbiodinium</taxon>
    </lineage>
</organism>
<feature type="region of interest" description="Disordered" evidence="1">
    <location>
        <begin position="529"/>
        <end position="597"/>
    </location>
</feature>
<dbReference type="AlphaFoldDB" id="A0A812YS98"/>
<feature type="region of interest" description="Disordered" evidence="1">
    <location>
        <begin position="62"/>
        <end position="181"/>
    </location>
</feature>
<evidence type="ECO:0000313" key="3">
    <source>
        <dbReference type="EMBL" id="CAE7793641.1"/>
    </source>
</evidence>
<dbReference type="CDD" id="cd22744">
    <property type="entry name" value="OTU"/>
    <property type="match status" value="1"/>
</dbReference>
<evidence type="ECO:0000259" key="2">
    <source>
        <dbReference type="PROSITE" id="PS50802"/>
    </source>
</evidence>
<feature type="compositionally biased region" description="Polar residues" evidence="1">
    <location>
        <begin position="98"/>
        <end position="114"/>
    </location>
</feature>
<dbReference type="Gene3D" id="3.90.70.80">
    <property type="match status" value="1"/>
</dbReference>
<dbReference type="PANTHER" id="PTHR12419">
    <property type="entry name" value="OTU DOMAIN CONTAINING PROTEIN"/>
    <property type="match status" value="1"/>
</dbReference>
<feature type="non-terminal residue" evidence="3">
    <location>
        <position position="930"/>
    </location>
</feature>
<name>A0A812YS98_9DINO</name>
<feature type="compositionally biased region" description="Low complexity" evidence="1">
    <location>
        <begin position="115"/>
        <end position="156"/>
    </location>
</feature>
<sequence>SVERPEYIPVRSSALLKRQPFVSGPGPKIPASLHGFIQQAVQKAIQDAIAGFDIASLLGGAAAPAAPRNSPPVGSRAHRRRKARLKKAASNLARAGGSQAQASPTRQVTLGPETSAQAKGKGKGAKSPQAGKAQGKAAAASAPQAGKGKGAGKAQPTNQPKAEDQWTTVQRRKPDKPEAQWKLRATDWDAKVYMYHEVAEALQSLPGGGSFKAVVLCESQDQLDTIAGLLKHSGTQHAVRLVVVAAKASEGERCPGEVGSQRAFRHVHFSKIFTAGLQVPGPAVTGAALKPVAETPTMILYVRFHKQFMLKAKWEDALRAPQAAFHLWVATHGLRVRDSFAWSKERQNQEVSSVFGLARVDVADAQAIVALSGQGLFVDPSKRSGFPDYTTEWIDKLPKEQPLDYLARAGALGAQFGLVCGTRSLGRRTARDPSKPTARTWMLENTPHWWTPAQAERAVSTVFSEVKMLRQRRSRSGCTFSFRGSHTTAHDMVALPLEAENGAEGQTLWCRWAPPARTVQRQAIHTSGSWSLVRPADPFATSETTAQPKTDKPEDPQGTNSPADVEMAPAGQAQAQAQVKQRAPDASAPPAKRRQAEQRAIPPGLVLHEIPKEGNCLFEAFAKGLAATTGKEQLHHLLVRAELIQHFVKNRSVYEAQWDKELPNGSQGESFELYIEEMAKPKVWGGLLEIRALARMHNVRITVVPRALSEQVFTVKPGQKQRHVGPAAGTLCGQMALRLPGRALAPLRARVPVLLRRLLPLGAHDGASRHADEDVVVQARAEDQLEAMVQECATGPKRKFATTDPAAAQKILKNHFGSHHRGGVVCWPPSGRSGQDRSERALATTVTKFKVGAFLRDHSVDIAVLPEADITAASCLPFCNAWRARGMHAALSPLENGVARAATRHVAVVMDLKDAGCDATASGQTADIAQ</sequence>